<gene>
    <name evidence="7" type="ORF">SAMN05421879_101143</name>
</gene>
<accession>A0A285VE22</accession>
<dbReference type="Pfam" id="PF07690">
    <property type="entry name" value="MFS_1"/>
    <property type="match status" value="1"/>
</dbReference>
<organism evidence="7 8">
    <name type="scientific">Ornithinimicrobium cerasi</name>
    <dbReference type="NCBI Taxonomy" id="2248773"/>
    <lineage>
        <taxon>Bacteria</taxon>
        <taxon>Bacillati</taxon>
        <taxon>Actinomycetota</taxon>
        <taxon>Actinomycetes</taxon>
        <taxon>Micrococcales</taxon>
        <taxon>Ornithinimicrobiaceae</taxon>
        <taxon>Ornithinimicrobium</taxon>
    </lineage>
</organism>
<dbReference type="InterPro" id="IPR020846">
    <property type="entry name" value="MFS_dom"/>
</dbReference>
<keyword evidence="8" id="KW-1185">Reference proteome</keyword>
<dbReference type="PANTHER" id="PTHR23526:SF4">
    <property type="entry name" value="INTEGRAL MEMBRANE TRANSPORT PROTEIN"/>
    <property type="match status" value="1"/>
</dbReference>
<keyword evidence="4 5" id="KW-0472">Membrane</keyword>
<sequence>MPLLVALSLARLTDRRPRLLRLVQGSALVLAVGAAAVALAPDVWGVAVGTVVVGVGHLLFTITGQAAIARYSRDDDLDLGFGWFTASYSVGQALGPLIGGALVGAGSVEAAGRLADIDLALWAGVGLALLALPALLVPLGALPTARRSPGTENQVAARAPVGQILGVRGVGSAMFASMALLATMDIVIAFLPVVGERAGVSPVVVGWLLAVRGAAGFVSRVMLPFLSRRLSRRSLLTTSVLGAGLSLSVAPVLIRDPLLAGLLLAVGGFFLGLGQPLTMTMISTRVPIRWRSQALAVRLMGNRIGQVAFPLLAGLVVAPLGPAGAIWLTCAVLVVSGTEQLLRRDGP</sequence>
<proteinExistence type="predicted"/>
<feature type="transmembrane region" description="Helical" evidence="5">
    <location>
        <begin position="200"/>
        <end position="223"/>
    </location>
</feature>
<evidence type="ECO:0000256" key="4">
    <source>
        <dbReference type="ARBA" id="ARBA00023136"/>
    </source>
</evidence>
<dbReference type="GO" id="GO:0022857">
    <property type="term" value="F:transmembrane transporter activity"/>
    <property type="evidence" value="ECO:0007669"/>
    <property type="project" value="InterPro"/>
</dbReference>
<dbReference type="PANTHER" id="PTHR23526">
    <property type="entry name" value="INTEGRAL MEMBRANE TRANSPORT PROTEIN-RELATED"/>
    <property type="match status" value="1"/>
</dbReference>
<dbReference type="InterPro" id="IPR052528">
    <property type="entry name" value="Sugar_transport-like"/>
</dbReference>
<dbReference type="AlphaFoldDB" id="A0A285VE22"/>
<evidence type="ECO:0000259" key="6">
    <source>
        <dbReference type="PROSITE" id="PS50850"/>
    </source>
</evidence>
<feature type="transmembrane region" description="Helical" evidence="5">
    <location>
        <begin position="260"/>
        <end position="286"/>
    </location>
</feature>
<dbReference type="Proteomes" id="UP000219688">
    <property type="component" value="Unassembled WGS sequence"/>
</dbReference>
<dbReference type="SUPFAM" id="SSF103473">
    <property type="entry name" value="MFS general substrate transporter"/>
    <property type="match status" value="1"/>
</dbReference>
<dbReference type="PROSITE" id="PS50850">
    <property type="entry name" value="MFS"/>
    <property type="match status" value="1"/>
</dbReference>
<dbReference type="InterPro" id="IPR036259">
    <property type="entry name" value="MFS_trans_sf"/>
</dbReference>
<feature type="transmembrane region" description="Helical" evidence="5">
    <location>
        <begin position="46"/>
        <end position="69"/>
    </location>
</feature>
<dbReference type="InterPro" id="IPR011701">
    <property type="entry name" value="MFS"/>
</dbReference>
<protein>
    <submittedName>
        <fullName evidence="7">Predicted arabinose efflux permease, MFS family</fullName>
    </submittedName>
</protein>
<feature type="transmembrane region" description="Helical" evidence="5">
    <location>
        <begin position="119"/>
        <end position="142"/>
    </location>
</feature>
<evidence type="ECO:0000256" key="2">
    <source>
        <dbReference type="ARBA" id="ARBA00022692"/>
    </source>
</evidence>
<evidence type="ECO:0000313" key="7">
    <source>
        <dbReference type="EMBL" id="SOC51326.1"/>
    </source>
</evidence>
<reference evidence="8" key="1">
    <citation type="submission" date="2017-08" db="EMBL/GenBank/DDBJ databases">
        <authorList>
            <person name="Varghese N."/>
            <person name="Submissions S."/>
        </authorList>
    </citation>
    <scope>NUCLEOTIDE SEQUENCE [LARGE SCALE GENOMIC DNA]</scope>
    <source>
        <strain evidence="8">USBA17B2</strain>
    </source>
</reference>
<keyword evidence="3 5" id="KW-1133">Transmembrane helix</keyword>
<evidence type="ECO:0000256" key="5">
    <source>
        <dbReference type="SAM" id="Phobius"/>
    </source>
</evidence>
<feature type="transmembrane region" description="Helical" evidence="5">
    <location>
        <begin position="307"/>
        <end position="335"/>
    </location>
</feature>
<name>A0A285VE22_9MICO</name>
<evidence type="ECO:0000313" key="8">
    <source>
        <dbReference type="Proteomes" id="UP000219688"/>
    </source>
</evidence>
<feature type="domain" description="Major facilitator superfamily (MFS) profile" evidence="6">
    <location>
        <begin position="1"/>
        <end position="347"/>
    </location>
</feature>
<feature type="transmembrane region" description="Helical" evidence="5">
    <location>
        <begin position="20"/>
        <end position="40"/>
    </location>
</feature>
<comment type="subcellular location">
    <subcellularLocation>
        <location evidence="1">Cell membrane</location>
        <topology evidence="1">Multi-pass membrane protein</topology>
    </subcellularLocation>
</comment>
<dbReference type="GO" id="GO:0005886">
    <property type="term" value="C:plasma membrane"/>
    <property type="evidence" value="ECO:0007669"/>
    <property type="project" value="UniProtKB-SubCell"/>
</dbReference>
<feature type="transmembrane region" description="Helical" evidence="5">
    <location>
        <begin position="81"/>
        <end position="107"/>
    </location>
</feature>
<dbReference type="EMBL" id="OBQK01000001">
    <property type="protein sequence ID" value="SOC51326.1"/>
    <property type="molecule type" value="Genomic_DNA"/>
</dbReference>
<dbReference type="Gene3D" id="1.20.1250.20">
    <property type="entry name" value="MFS general substrate transporter like domains"/>
    <property type="match status" value="1"/>
</dbReference>
<evidence type="ECO:0000256" key="3">
    <source>
        <dbReference type="ARBA" id="ARBA00022989"/>
    </source>
</evidence>
<evidence type="ECO:0000256" key="1">
    <source>
        <dbReference type="ARBA" id="ARBA00004651"/>
    </source>
</evidence>
<keyword evidence="2 5" id="KW-0812">Transmembrane</keyword>
<feature type="transmembrane region" description="Helical" evidence="5">
    <location>
        <begin position="173"/>
        <end position="194"/>
    </location>
</feature>
<feature type="transmembrane region" description="Helical" evidence="5">
    <location>
        <begin position="235"/>
        <end position="254"/>
    </location>
</feature>